<evidence type="ECO:0000259" key="13">
    <source>
        <dbReference type="PROSITE" id="PS51398"/>
    </source>
</evidence>
<dbReference type="InterPro" id="IPR008979">
    <property type="entry name" value="Galactose-bd-like_sf"/>
</dbReference>
<dbReference type="EC" id="3.5.1.52" evidence="5"/>
<gene>
    <name evidence="14" type="ORF">LNINA_LOCUS9906</name>
</gene>
<evidence type="ECO:0000256" key="1">
    <source>
        <dbReference type="ARBA" id="ARBA00001650"/>
    </source>
</evidence>
<dbReference type="InterPro" id="IPR050883">
    <property type="entry name" value="PNGase"/>
</dbReference>
<dbReference type="SUPFAM" id="SSF54001">
    <property type="entry name" value="Cysteine proteinases"/>
    <property type="match status" value="1"/>
</dbReference>
<evidence type="ECO:0000256" key="11">
    <source>
        <dbReference type="ARBA" id="ARBA00032901"/>
    </source>
</evidence>
<feature type="domain" description="PAW" evidence="13">
    <location>
        <begin position="420"/>
        <end position="617"/>
    </location>
</feature>
<accession>A0AAV1JQJ4</accession>
<dbReference type="GO" id="GO:0005634">
    <property type="term" value="C:nucleus"/>
    <property type="evidence" value="ECO:0007669"/>
    <property type="project" value="TreeGrafter"/>
</dbReference>
<dbReference type="InterPro" id="IPR038765">
    <property type="entry name" value="Papain-like_cys_pep_sf"/>
</dbReference>
<comment type="subcellular location">
    <subcellularLocation>
        <location evidence="3">Cytoplasm</location>
    </subcellularLocation>
</comment>
<proteinExistence type="inferred from homology"/>
<dbReference type="PROSITE" id="PS51398">
    <property type="entry name" value="PAW"/>
    <property type="match status" value="1"/>
</dbReference>
<dbReference type="GO" id="GO:0000224">
    <property type="term" value="F:peptide-N4-(N-acetyl-beta-glucosaminyl)asparagine amidase activity"/>
    <property type="evidence" value="ECO:0007669"/>
    <property type="project" value="UniProtKB-EC"/>
</dbReference>
<evidence type="ECO:0000256" key="2">
    <source>
        <dbReference type="ARBA" id="ARBA00001947"/>
    </source>
</evidence>
<dbReference type="Pfam" id="PF01841">
    <property type="entry name" value="Transglut_core"/>
    <property type="match status" value="1"/>
</dbReference>
<dbReference type="Gene3D" id="1.20.58.2190">
    <property type="match status" value="1"/>
</dbReference>
<evidence type="ECO:0000256" key="12">
    <source>
        <dbReference type="PROSITE-ProRule" id="PRU00731"/>
    </source>
</evidence>
<dbReference type="Gene3D" id="2.60.120.1020">
    <property type="entry name" value="Peptide N glycanase, PAW domain"/>
    <property type="match status" value="1"/>
</dbReference>
<evidence type="ECO:0000256" key="4">
    <source>
        <dbReference type="ARBA" id="ARBA00009390"/>
    </source>
</evidence>
<evidence type="ECO:0000256" key="3">
    <source>
        <dbReference type="ARBA" id="ARBA00004496"/>
    </source>
</evidence>
<dbReference type="SUPFAM" id="SSF49785">
    <property type="entry name" value="Galactose-binding domain-like"/>
    <property type="match status" value="1"/>
</dbReference>
<dbReference type="SMART" id="SM00460">
    <property type="entry name" value="TGc"/>
    <property type="match status" value="1"/>
</dbReference>
<comment type="similarity">
    <text evidence="4 12">Belongs to the transglutaminase-like superfamily. PNGase family.</text>
</comment>
<dbReference type="InterPro" id="IPR036339">
    <property type="entry name" value="PUB-like_dom_sf"/>
</dbReference>
<dbReference type="Gene3D" id="2.20.25.10">
    <property type="match status" value="1"/>
</dbReference>
<evidence type="ECO:0000256" key="10">
    <source>
        <dbReference type="ARBA" id="ARBA00022833"/>
    </source>
</evidence>
<comment type="caution">
    <text evidence="14">The sequence shown here is derived from an EMBL/GenBank/DDBJ whole genome shotgun (WGS) entry which is preliminary data.</text>
</comment>
<dbReference type="AlphaFoldDB" id="A0AAV1JQJ4"/>
<keyword evidence="15" id="KW-1185">Reference proteome</keyword>
<keyword evidence="9" id="KW-0378">Hydrolase</keyword>
<dbReference type="GO" id="GO:0005829">
    <property type="term" value="C:cytosol"/>
    <property type="evidence" value="ECO:0007669"/>
    <property type="project" value="TreeGrafter"/>
</dbReference>
<sequence>MEDMARLAVVEQEVRDIDKFGIILHEILYSINNILENPQNYDSRHIKSDIFENILVCPELKDYLTYIGFQWTKNKLVFPKEQPLNRLRMAKSAIERKIGLCYGTHRIKPQRTDRSKQNIKKYKLAPVNALTTTNNLLLKIQSLFNRVLDYEDEALQQIAKDQIPMITLELRALKRMRDRQKKIKKGETKESDLSYDIAFLMELIGWFKAKYFSWVNEPKCETCAGPTNFHYRTTLNTETETCNVEMYFCYQCQRQTIFPRYNDVRVLMRTRRGRCGEWAQCFAMFCRALGYETRYVDDFADHVWCEVYDYESNCWLHVDPCEGALDTPLMYCHGWGKKLSYVVAVSCDDVQDVTWRYTTNFREVMSRRKQCHELELISTLLTLRAQRQAQLSTARRKWLTTRTLRELVHLMVERKPSDFESRGRISGSKEWRTQRGEMGSEEFEHVFEFDQAGEIVLRYHCSSDKYIISRDGGEVTSISGWSSGVYKCEHVFRNVEEDWKQVYLAREEGEKTGEVSWKLRAKDDLLFTLLNIQVITAVFETGNVKWSIQYDDQLPMPVELTDKPTKYERKFKEVTILALLSGGEGDVAWQHAQLFRQQLDSKVNTLEIRASITSEKQ</sequence>
<comment type="cofactor">
    <cofactor evidence="2">
        <name>Zn(2+)</name>
        <dbReference type="ChEBI" id="CHEBI:29105"/>
    </cofactor>
</comment>
<dbReference type="GO" id="GO:0006516">
    <property type="term" value="P:glycoprotein catabolic process"/>
    <property type="evidence" value="ECO:0007669"/>
    <property type="project" value="InterPro"/>
</dbReference>
<name>A0AAV1JQJ4_9NEOP</name>
<organism evidence="14 15">
    <name type="scientific">Leptosia nina</name>
    <dbReference type="NCBI Taxonomy" id="320188"/>
    <lineage>
        <taxon>Eukaryota</taxon>
        <taxon>Metazoa</taxon>
        <taxon>Ecdysozoa</taxon>
        <taxon>Arthropoda</taxon>
        <taxon>Hexapoda</taxon>
        <taxon>Insecta</taxon>
        <taxon>Pterygota</taxon>
        <taxon>Neoptera</taxon>
        <taxon>Endopterygota</taxon>
        <taxon>Lepidoptera</taxon>
        <taxon>Glossata</taxon>
        <taxon>Ditrysia</taxon>
        <taxon>Papilionoidea</taxon>
        <taxon>Pieridae</taxon>
        <taxon>Pierinae</taxon>
        <taxon>Leptosia</taxon>
    </lineage>
</organism>
<evidence type="ECO:0000313" key="14">
    <source>
        <dbReference type="EMBL" id="CAK1550697.1"/>
    </source>
</evidence>
<dbReference type="Gene3D" id="3.10.620.30">
    <property type="match status" value="1"/>
</dbReference>
<evidence type="ECO:0000256" key="9">
    <source>
        <dbReference type="ARBA" id="ARBA00022801"/>
    </source>
</evidence>
<dbReference type="InterPro" id="IPR002931">
    <property type="entry name" value="Transglutaminase-like"/>
</dbReference>
<dbReference type="GO" id="GO:0046872">
    <property type="term" value="F:metal ion binding"/>
    <property type="evidence" value="ECO:0007669"/>
    <property type="project" value="UniProtKB-KW"/>
</dbReference>
<dbReference type="InterPro" id="IPR006588">
    <property type="entry name" value="Peptide_N_glycanase_PAW_dom"/>
</dbReference>
<comment type="catalytic activity">
    <reaction evidence="1">
        <text>Hydrolysis of an N(4)-(acetyl-beta-D-glucosaminyl)asparagine residue in which the glucosamine residue may be further glycosylated, to yield a (substituted) N-acetyl-beta-D-glucosaminylamine and a peptide containing an aspartate residue.</text>
        <dbReference type="EC" id="3.5.1.52"/>
    </reaction>
</comment>
<dbReference type="Pfam" id="PF04721">
    <property type="entry name" value="PAW"/>
    <property type="match status" value="1"/>
</dbReference>
<keyword evidence="10" id="KW-0862">Zinc</keyword>
<dbReference type="SUPFAM" id="SSF143503">
    <property type="entry name" value="PUG domain-like"/>
    <property type="match status" value="1"/>
</dbReference>
<dbReference type="PANTHER" id="PTHR12143:SF19">
    <property type="entry name" value="PEPTIDE-N(4)-(N-ACETYL-BETA-GLUCOSAMINYL)ASPARAGINE AMIDASE"/>
    <property type="match status" value="1"/>
</dbReference>
<evidence type="ECO:0000256" key="5">
    <source>
        <dbReference type="ARBA" id="ARBA00012158"/>
    </source>
</evidence>
<dbReference type="Proteomes" id="UP001497472">
    <property type="component" value="Unassembled WGS sequence"/>
</dbReference>
<dbReference type="InterPro" id="IPR038680">
    <property type="entry name" value="PAW_sf"/>
</dbReference>
<evidence type="ECO:0000313" key="15">
    <source>
        <dbReference type="Proteomes" id="UP001497472"/>
    </source>
</evidence>
<reference evidence="14 15" key="1">
    <citation type="submission" date="2023-11" db="EMBL/GenBank/DDBJ databases">
        <authorList>
            <person name="Okamura Y."/>
        </authorList>
    </citation>
    <scope>NUCLEOTIDE SEQUENCE [LARGE SCALE GENOMIC DNA]</scope>
</reference>
<evidence type="ECO:0000256" key="7">
    <source>
        <dbReference type="ARBA" id="ARBA00022490"/>
    </source>
</evidence>
<keyword evidence="8" id="KW-0479">Metal-binding</keyword>
<evidence type="ECO:0000256" key="8">
    <source>
        <dbReference type="ARBA" id="ARBA00022723"/>
    </source>
</evidence>
<evidence type="ECO:0000256" key="6">
    <source>
        <dbReference type="ARBA" id="ARBA00018546"/>
    </source>
</evidence>
<keyword evidence="7" id="KW-0963">Cytoplasm</keyword>
<dbReference type="PANTHER" id="PTHR12143">
    <property type="entry name" value="PEPTIDE N-GLYCANASE PNGASE -RELATED"/>
    <property type="match status" value="1"/>
</dbReference>
<dbReference type="EMBL" id="CAVLEF010000088">
    <property type="protein sequence ID" value="CAK1550697.1"/>
    <property type="molecule type" value="Genomic_DNA"/>
</dbReference>
<protein>
    <recommendedName>
        <fullName evidence="6">Peptide-N(4)-(N-acetyl-beta-glucosaminyl)asparagine amidase</fullName>
        <ecNumber evidence="5">3.5.1.52</ecNumber>
    </recommendedName>
    <alternativeName>
        <fullName evidence="11">Peptide:N-glycanase</fullName>
    </alternativeName>
</protein>